<sequence length="306" mass="32149">MIDDSARPGGSEDFIAALNAFYVSCNRPPYRKLAELSEQLSDLYGKRGLPVLSATAVFEVLAGRRKRLPSSAWVASFILCCQRRAWETGVLPVDPGIEALPSWQARLRAAHGPPAPRRGDRSSAACETAVPGGRAPSVPGARTPPDAETDPAVPLRLTPSHRAAIADYGEHGRELLDRAPTGEPDAVYRIAVLIGTDPARVPEAAALLIEAAAGGHPGALDLLDAGSGDLDHRHAAAHAYRLGEAAARTGSPATALAYYRAAVQGGRLDAAFKITEILQDAGTEAPASWLAPAGDHRNTEPPPHNT</sequence>
<dbReference type="Gene3D" id="1.25.40.10">
    <property type="entry name" value="Tetratricopeptide repeat domain"/>
    <property type="match status" value="1"/>
</dbReference>
<dbReference type="RefSeq" id="WP_131757258.1">
    <property type="nucleotide sequence ID" value="NZ_CAACUY010000028.1"/>
</dbReference>
<dbReference type="InterPro" id="IPR011990">
    <property type="entry name" value="TPR-like_helical_dom_sf"/>
</dbReference>
<evidence type="ECO:0000313" key="3">
    <source>
        <dbReference type="Proteomes" id="UP001597063"/>
    </source>
</evidence>
<dbReference type="Proteomes" id="UP001597063">
    <property type="component" value="Unassembled WGS sequence"/>
</dbReference>
<comment type="caution">
    <text evidence="2">The sequence shown here is derived from an EMBL/GenBank/DDBJ whole genome shotgun (WGS) entry which is preliminary data.</text>
</comment>
<organism evidence="2 3">
    <name type="scientific">Actinomadura fibrosa</name>
    <dbReference type="NCBI Taxonomy" id="111802"/>
    <lineage>
        <taxon>Bacteria</taxon>
        <taxon>Bacillati</taxon>
        <taxon>Actinomycetota</taxon>
        <taxon>Actinomycetes</taxon>
        <taxon>Streptosporangiales</taxon>
        <taxon>Thermomonosporaceae</taxon>
        <taxon>Actinomadura</taxon>
    </lineage>
</organism>
<evidence type="ECO:0000313" key="2">
    <source>
        <dbReference type="EMBL" id="MFD0687132.1"/>
    </source>
</evidence>
<name>A0ABW2XMV8_9ACTN</name>
<proteinExistence type="predicted"/>
<reference evidence="3" key="1">
    <citation type="journal article" date="2019" name="Int. J. Syst. Evol. Microbiol.">
        <title>The Global Catalogue of Microorganisms (GCM) 10K type strain sequencing project: providing services to taxonomists for standard genome sequencing and annotation.</title>
        <authorList>
            <consortium name="The Broad Institute Genomics Platform"/>
            <consortium name="The Broad Institute Genome Sequencing Center for Infectious Disease"/>
            <person name="Wu L."/>
            <person name="Ma J."/>
        </authorList>
    </citation>
    <scope>NUCLEOTIDE SEQUENCE [LARGE SCALE GENOMIC DNA]</scope>
    <source>
        <strain evidence="3">JCM 9371</strain>
    </source>
</reference>
<dbReference type="EMBL" id="JBHTGP010000012">
    <property type="protein sequence ID" value="MFD0687132.1"/>
    <property type="molecule type" value="Genomic_DNA"/>
</dbReference>
<evidence type="ECO:0008006" key="4">
    <source>
        <dbReference type="Google" id="ProtNLM"/>
    </source>
</evidence>
<feature type="region of interest" description="Disordered" evidence="1">
    <location>
        <begin position="285"/>
        <end position="306"/>
    </location>
</feature>
<evidence type="ECO:0000256" key="1">
    <source>
        <dbReference type="SAM" id="MobiDB-lite"/>
    </source>
</evidence>
<accession>A0ABW2XMV8</accession>
<gene>
    <name evidence="2" type="ORF">ACFQZM_21720</name>
</gene>
<keyword evidence="3" id="KW-1185">Reference proteome</keyword>
<feature type="region of interest" description="Disordered" evidence="1">
    <location>
        <begin position="109"/>
        <end position="154"/>
    </location>
</feature>
<protein>
    <recommendedName>
        <fullName evidence="4">Sel1 repeat family protein</fullName>
    </recommendedName>
</protein>